<evidence type="ECO:0008006" key="3">
    <source>
        <dbReference type="Google" id="ProtNLM"/>
    </source>
</evidence>
<proteinExistence type="predicted"/>
<dbReference type="STRING" id="1550241.MA03_05685"/>
<evidence type="ECO:0000313" key="2">
    <source>
        <dbReference type="Proteomes" id="UP000067434"/>
    </source>
</evidence>
<evidence type="ECO:0000313" key="1">
    <source>
        <dbReference type="EMBL" id="AKG38854.1"/>
    </source>
</evidence>
<dbReference type="Gene3D" id="2.130.10.10">
    <property type="entry name" value="YVTN repeat-like/Quinoprotein amine dehydrogenase"/>
    <property type="match status" value="1"/>
</dbReference>
<accession>A0A0F7FI49</accession>
<dbReference type="CDD" id="cd02947">
    <property type="entry name" value="TRX_family"/>
    <property type="match status" value="1"/>
</dbReference>
<dbReference type="AlphaFoldDB" id="A0A0F7FI49"/>
<reference evidence="1 2" key="1">
    <citation type="journal article" date="2015" name="Stand. Genomic Sci.">
        <title>Complete genome sequence of and proposal of Thermofilum uzonense sp. nov. a novel hyperthermophilic crenarchaeon and emended description of the genus Thermofilum.</title>
        <authorList>
            <person name="Toshchakov S.V."/>
            <person name="Korzhenkov A.A."/>
            <person name="Samarov N.I."/>
            <person name="Mazunin I.O."/>
            <person name="Mozhey O.I."/>
            <person name="Shmyr I.S."/>
            <person name="Derbikova K.S."/>
            <person name="Taranov E.A."/>
            <person name="Dominova I.N."/>
            <person name="Bonch-Osmolovskaya E.A."/>
            <person name="Patrushev M.V."/>
            <person name="Podosokorskaya O.A."/>
            <person name="Kublanov I.V."/>
        </authorList>
    </citation>
    <scope>NUCLEOTIDE SEQUENCE [LARGE SCALE GENOMIC DNA]</scope>
    <source>
        <strain evidence="1 2">1807-2</strain>
    </source>
</reference>
<dbReference type="RefSeq" id="WP_052884340.1">
    <property type="nucleotide sequence ID" value="NZ_CP009961.1"/>
</dbReference>
<dbReference type="Gene3D" id="3.40.30.10">
    <property type="entry name" value="Glutaredoxin"/>
    <property type="match status" value="1"/>
</dbReference>
<dbReference type="SUPFAM" id="SSF50969">
    <property type="entry name" value="YVTN repeat-like/Quinoprotein amine dehydrogenase"/>
    <property type="match status" value="1"/>
</dbReference>
<sequence length="874" mass="96745">MINGKTFLVLLVLLLALAAYSFSAPMYTTATIDFTTAFEAFLPYGNKLFVMFTNGTISKIDFETGKVNSRIIFPFGADISCLATNGSVFVVVDRTGTVVILNSSSLQVLASLNAKAKSDEIEVARCALSADGRFLAMSMIYSVEKVKLDRLIVLDLKRNLRIFERDVNSRDVLVRIFSMDFSNNFLVVETIDTLCELCQLTDNRIEVYRVSGNGVEKVATQITGLTSKAIGNNFILFQKVKDENGLHNTSILTLPNLQLRATKMMPPIKQMIPLKNGFAIIGSDGILSLCTYNLECNSVLKLPASRSVNLVTDDGVAVFTVSDVTFYTFDRKGAPTLQMRQQVNWSSVPFDPESGKNTETLYVAAYGSRRLVVIYPLTRALFYLRVIDSEGTPVSNATIILSDSSKTLTLFTNSTGYATGLIPIGNYTVEILKQGYSQNTFTLQLAQPIMYMTATLSKEPPKRVTLTFNVTDENGKPIPGAKITVKGPETYELWTTAQGITMVEALKGNYSATIEAPLYQSRILDISLKTPLTLKVTLKRLTFNLIVKSTQNSTGRIAVTRLDEASDTIFLDIQPSSMYVKTLEAGSYQLSITGFPEGLRCTLNNTSNILVNWREGIKEIFINYSCVRLENVNLVSVERVLQVLSNETIASRRLNKTLSLGYVTILGGSNLDLSYLSHDKILIIELFYTQCTGCKYLLPTLKLLSSQNDTVVVSLTVSPSDTPEMLRRYSIENNITWPLGIDSLNVRAQVNASSFPTVLVVKDGKLIFMGIGARKELEETKAKYSFLFNSSSIPLNFITNKSVLPEMLILSGTLIILFALVQGDSSAGKEREDETHSFGSYSGDVYPISDSLRRDDTETLELDADYFNEDYNAY</sequence>
<dbReference type="Gene3D" id="2.60.40.1120">
    <property type="entry name" value="Carboxypeptidase-like, regulatory domain"/>
    <property type="match status" value="2"/>
</dbReference>
<dbReference type="OrthoDB" id="115386at2157"/>
<dbReference type="InterPro" id="IPR011044">
    <property type="entry name" value="Quino_amine_DH_bsu"/>
</dbReference>
<keyword evidence="2" id="KW-1185">Reference proteome</keyword>
<dbReference type="PATRIC" id="fig|1550241.5.peg.1189"/>
<dbReference type="InterPro" id="IPR036249">
    <property type="entry name" value="Thioredoxin-like_sf"/>
</dbReference>
<dbReference type="InterPro" id="IPR015943">
    <property type="entry name" value="WD40/YVTN_repeat-like_dom_sf"/>
</dbReference>
<organism evidence="1 2">
    <name type="scientific">Infirmifilum uzonense</name>
    <dbReference type="NCBI Taxonomy" id="1550241"/>
    <lineage>
        <taxon>Archaea</taxon>
        <taxon>Thermoproteota</taxon>
        <taxon>Thermoprotei</taxon>
        <taxon>Thermofilales</taxon>
        <taxon>Thermofilaceae</taxon>
        <taxon>Infirmifilum</taxon>
    </lineage>
</organism>
<name>A0A0F7FI49_9CREN</name>
<dbReference type="Proteomes" id="UP000067434">
    <property type="component" value="Chromosome"/>
</dbReference>
<protein>
    <recommendedName>
        <fullName evidence="3">Thioredoxin domain-containing protein</fullName>
    </recommendedName>
</protein>
<dbReference type="SUPFAM" id="SSF52833">
    <property type="entry name" value="Thioredoxin-like"/>
    <property type="match status" value="1"/>
</dbReference>
<dbReference type="HOGENOM" id="CLU_331688_0_0_2"/>
<dbReference type="KEGG" id="thf:MA03_05685"/>
<gene>
    <name evidence="1" type="ORF">MA03_05685</name>
</gene>
<dbReference type="SUPFAM" id="SSF49464">
    <property type="entry name" value="Carboxypeptidase regulatory domain-like"/>
    <property type="match status" value="2"/>
</dbReference>
<dbReference type="GeneID" id="25401702"/>
<dbReference type="Pfam" id="PF13620">
    <property type="entry name" value="CarboxypepD_reg"/>
    <property type="match status" value="1"/>
</dbReference>
<dbReference type="EMBL" id="CP009961">
    <property type="protein sequence ID" value="AKG38854.1"/>
    <property type="molecule type" value="Genomic_DNA"/>
</dbReference>
<dbReference type="InterPro" id="IPR008969">
    <property type="entry name" value="CarboxyPept-like_regulatory"/>
</dbReference>